<feature type="transmembrane region" description="Helical" evidence="8">
    <location>
        <begin position="1808"/>
        <end position="1827"/>
    </location>
</feature>
<evidence type="ECO:0000256" key="8">
    <source>
        <dbReference type="SAM" id="Phobius"/>
    </source>
</evidence>
<dbReference type="PANTHER" id="PTHR11540:SF47">
    <property type="entry name" value="MALATE DEHYDROGENASE"/>
    <property type="match status" value="1"/>
</dbReference>
<protein>
    <recommendedName>
        <fullName evidence="3">malate dehydrogenase</fullName>
        <ecNumber evidence="3">1.1.1.37</ecNumber>
    </recommendedName>
</protein>
<dbReference type="Gene3D" id="3.40.50.720">
    <property type="entry name" value="NAD(P)-binding Rossmann-like Domain"/>
    <property type="match status" value="2"/>
</dbReference>
<evidence type="ECO:0000256" key="1">
    <source>
        <dbReference type="ARBA" id="ARBA00008824"/>
    </source>
</evidence>
<feature type="region of interest" description="Disordered" evidence="7">
    <location>
        <begin position="1"/>
        <end position="29"/>
    </location>
</feature>
<organism evidence="11 12">
    <name type="scientific">Prorocentrum cordatum</name>
    <dbReference type="NCBI Taxonomy" id="2364126"/>
    <lineage>
        <taxon>Eukaryota</taxon>
        <taxon>Sar</taxon>
        <taxon>Alveolata</taxon>
        <taxon>Dinophyceae</taxon>
        <taxon>Prorocentrales</taxon>
        <taxon>Prorocentraceae</taxon>
        <taxon>Prorocentrum</taxon>
    </lineage>
</organism>
<keyword evidence="8" id="KW-0472">Membrane</keyword>
<feature type="compositionally biased region" description="Polar residues" evidence="7">
    <location>
        <begin position="13"/>
        <end position="26"/>
    </location>
</feature>
<evidence type="ECO:0000313" key="12">
    <source>
        <dbReference type="Proteomes" id="UP001189429"/>
    </source>
</evidence>
<feature type="domain" description="Lactate/malate dehydrogenase N-terminal" evidence="9">
    <location>
        <begin position="1908"/>
        <end position="2059"/>
    </location>
</feature>
<dbReference type="InterPro" id="IPR001252">
    <property type="entry name" value="Malate_DH_AS"/>
</dbReference>
<keyword evidence="8" id="KW-0812">Transmembrane</keyword>
<gene>
    <name evidence="11" type="ORF">PCOR1329_LOCUS30195</name>
</gene>
<evidence type="ECO:0000259" key="9">
    <source>
        <dbReference type="Pfam" id="PF00056"/>
    </source>
</evidence>
<evidence type="ECO:0000256" key="6">
    <source>
        <dbReference type="ARBA" id="ARBA00023027"/>
    </source>
</evidence>
<dbReference type="Gene3D" id="3.90.110.10">
    <property type="entry name" value="Lactate dehydrogenase/glycoside hydrolase, family 4, C-terminal"/>
    <property type="match status" value="2"/>
</dbReference>
<evidence type="ECO:0000256" key="4">
    <source>
        <dbReference type="ARBA" id="ARBA00022532"/>
    </source>
</evidence>
<dbReference type="SUPFAM" id="SSF56327">
    <property type="entry name" value="LDH C-terminal domain-like"/>
    <property type="match status" value="2"/>
</dbReference>
<keyword evidence="6" id="KW-0520">NAD</keyword>
<dbReference type="EMBL" id="CAUYUJ010011547">
    <property type="protein sequence ID" value="CAK0832049.1"/>
    <property type="molecule type" value="Genomic_DNA"/>
</dbReference>
<evidence type="ECO:0000256" key="5">
    <source>
        <dbReference type="ARBA" id="ARBA00023002"/>
    </source>
</evidence>
<comment type="similarity">
    <text evidence="1">Belongs to the LDH/MDH superfamily. MDH type 1 family.</text>
</comment>
<reference evidence="11" key="1">
    <citation type="submission" date="2023-10" db="EMBL/GenBank/DDBJ databases">
        <authorList>
            <person name="Chen Y."/>
            <person name="Shah S."/>
            <person name="Dougan E. K."/>
            <person name="Thang M."/>
            <person name="Chan C."/>
        </authorList>
    </citation>
    <scope>NUCLEOTIDE SEQUENCE [LARGE SCALE GENOMIC DNA]</scope>
</reference>
<feature type="region of interest" description="Disordered" evidence="7">
    <location>
        <begin position="566"/>
        <end position="607"/>
    </location>
</feature>
<feature type="region of interest" description="Disordered" evidence="7">
    <location>
        <begin position="502"/>
        <end position="553"/>
    </location>
</feature>
<sequence length="2231" mass="244884">MFDTRRDRPSHVGSAQRSQPMGNARSSKPAADAAMGSFKVCVVGGAGGIGQPLSLLMTMDPNVSELCVYDLTLAMVPAEGVAADLSHLNHKASVKGYAFDKDDRAIDKAEECLTGCSLVLVPAGVPRKPGQDRKDLLNINAGIAKNIVEACAKFCPDAVVALIVNPVNSVVPAMCELWKKRGLSPKKIVGITTLDCVRAEKFVHEVTGQPFGGISIPVVGGHAGTTILPLFSQDAAGATIPADKIPDLDKKVQDAGTVVVAAKNGKGNATLSMAFAGARLGRAVLSGLAGTPVTERAYVESTVTDLPYFASRRVAIFKIRARLPLERQAAELYAELKGDAWVHAEDLDPTELQNDEGVQVLLDFLADKFDDEKVMELGSELKTFFTRMRRDSGEDVRACINRFDAQVSRLKTMQIEFPDQALAWLIMWWLGLPPDREVGVLNANQNKYELKPLQKQTLLNVKEDFEAHETQVDDEDLPGELLEGHDEAGAEVYELEKMLARAKDRQKDAKHARGFYHRDRPPGPGRGPGKGPGGKGSCGGGEGPGGKGSDRIKKLKARTHCAVSQKLGHWKGDPECSGAPSKAHMTTAVDHDEEDQGSKQYPTSWSSKEKQIEKQTFFINNSVLMTGAGTMNVIMAAKEELLQQCGGKLPSDSRCSKSVGGQAWRKDIEKRLAVARLGPIEFGEREIVRFGAGKPVASAIGALAPLAVRGRPLALRTSVAPCLVPALLSQEAPGQLGAARDREVEAGKSAMTFRKLGVSILELGQTKSGRPSFDVLEFDGAHIFTMAPDMGPGQTEIRLLPPSQRRWKELGGNPVPIARGIIALWRPPKHRCEIFPAGLQRGPTGPRANRVKSDPDREELNFNIMRDSTQYELNFSNFESVFLEIRVFVHVMMPLSVLGWLQGWDILDVRSKKKYNTVALMRWKQIVKLVFLAIAMTRRPAAAIIFHNGRRRGKGGALGRQAEAPAPRRLLPLGTMVKVELQEEMESNGMGFQGLGCREMRVILSEQRIEGGQSRRGARAADPELRGLAKKSRAELAQLAKKRNAKVTDDMFKECLFGLSELRKGATSKASGATALGAFLVKPLASEGKAIVQDLCDVFNVKTDSSYVLMQLFAGEAVISGKFSRAGLKEIGMMQLNSMRDILFENPLTSEVLKEQIKRLKEHPRVKEVKVDMCQFSLRRRQSHGLVKKPTKLLVSNDSHVKRLSKQRAVLQACQRSNVTYMMERGVYATLDLMDLMGGESDEWFYYENVGDVAEIPAKLDRAAKLKVQLWCQPEPVADDIGAKAIQFGPGSSECSSKVVKAAKSLRYATCMSKVRENIARPARLSHAADFNEQIGLDCFTIKDVDAGQDHQQVQLWIWSVDLVRSVRICSISFIAWPFRWPVTQHGNTDGLNAKEAPMEMQNDKTLRKALLGRTRARAHPLEQGDLCFYCRQLKKRSIKKGTWLRPAVIVGKQAGQPYIVSIADDSDQGTTTNSSFAAMIRGARAQSERLRQKLQDKEIAWKDIPEEHKPLYQKAIAEHWEEWKKFDYVEALSLEESQQARNDNDSNRFLPSRFVFRDKNVNIRAEANPAPVKAKARLCAGGHRDPDLQTGALRTDAPTVPRTSSLLFFIMAARFDWDPVRADLMSAFVQGEEQPRDNLFSWGSRPKVYQDFNQDKYYASSRAFSDWRLPHDSDRDRREPELDLAIPKLPGELCVLVSHDAEWANVGEPDGRVAGTAWRRRRRMRTACASEAPKSLEAKSQAGFLLFVAEKRIMQNGEGKAALVDWEFTEKELSNFQLRVDWFLDLFGLREFLEDPVDTFYMIKSSIPIQLVLIVLIFVDATYNAIRMNVIKFLTAVMLAMISSSEAIAVWMFNMGWYHFVDKKEEAWMFDTRRDRPSHVGSAQRSQPMGNARSSKPAADAAMGSFKVCVVGGAGGIGQPLSLLMTMDPNVSELCVYDLTLAMVPAEGVAADLSHLNHKASVKGYAFDKDDRAIDKAEECLTGCSLVLVPAGVPRKPGQDRKDLLNINAGIAKNIVEACAKFCPDAVVALIVNPVNSVVPAMCELWKKKGLNPKKIVGITTLDCVRAEKFVHEVTGQPLGGISIPVIGGHAGTTILPLFSQDAAGATIPADKIPDLDKKVQDAGTVVVAAKNGKGSATLSMAFAGARLGRAVLSGLAGTPVTECAYVESTVTDLPYFASKVTFGKDGVETVHDLGPLSDYEKGRLEALKPALKEEIAAGLEYAAANEFAA</sequence>
<accession>A0ABN9SJY1</accession>
<name>A0ABN9SJY1_9DINO</name>
<dbReference type="InterPro" id="IPR015955">
    <property type="entry name" value="Lactate_DH/Glyco_Ohase_4_C"/>
</dbReference>
<dbReference type="InterPro" id="IPR022383">
    <property type="entry name" value="Lactate/malate_DH_C"/>
</dbReference>
<dbReference type="CDD" id="cd01337">
    <property type="entry name" value="MDH_glyoxysomal_mitochondrial"/>
    <property type="match status" value="1"/>
</dbReference>
<evidence type="ECO:0000259" key="10">
    <source>
        <dbReference type="Pfam" id="PF02866"/>
    </source>
</evidence>
<dbReference type="Pfam" id="PF00056">
    <property type="entry name" value="Ldh_1_N"/>
    <property type="match status" value="2"/>
</dbReference>
<evidence type="ECO:0000256" key="7">
    <source>
        <dbReference type="SAM" id="MobiDB-lite"/>
    </source>
</evidence>
<feature type="domain" description="Lactate/malate dehydrogenase C-terminal" evidence="10">
    <location>
        <begin position="2061"/>
        <end position="2222"/>
    </location>
</feature>
<feature type="region of interest" description="Disordered" evidence="7">
    <location>
        <begin position="1879"/>
        <end position="1898"/>
    </location>
</feature>
<dbReference type="PROSITE" id="PS00068">
    <property type="entry name" value="MDH"/>
    <property type="match status" value="2"/>
</dbReference>
<dbReference type="SUPFAM" id="SSF51735">
    <property type="entry name" value="NAD(P)-binding Rossmann-fold domains"/>
    <property type="match status" value="2"/>
</dbReference>
<comment type="subunit">
    <text evidence="2">Homodimer.</text>
</comment>
<dbReference type="EC" id="1.1.1.37" evidence="3"/>
<keyword evidence="12" id="KW-1185">Reference proteome</keyword>
<evidence type="ECO:0000313" key="11">
    <source>
        <dbReference type="EMBL" id="CAK0832049.1"/>
    </source>
</evidence>
<keyword evidence="5" id="KW-0560">Oxidoreductase</keyword>
<keyword evidence="4" id="KW-0816">Tricarboxylic acid cycle</keyword>
<feature type="compositionally biased region" description="Basic and acidic residues" evidence="7">
    <location>
        <begin position="1"/>
        <end position="10"/>
    </location>
</feature>
<evidence type="ECO:0000256" key="2">
    <source>
        <dbReference type="ARBA" id="ARBA00011738"/>
    </source>
</evidence>
<dbReference type="Pfam" id="PF02866">
    <property type="entry name" value="Ldh_1_C"/>
    <property type="match status" value="2"/>
</dbReference>
<keyword evidence="8" id="KW-1133">Transmembrane helix</keyword>
<dbReference type="InterPro" id="IPR036291">
    <property type="entry name" value="NAD(P)-bd_dom_sf"/>
</dbReference>
<comment type="caution">
    <text evidence="11">The sequence shown here is derived from an EMBL/GenBank/DDBJ whole genome shotgun (WGS) entry which is preliminary data.</text>
</comment>
<feature type="domain" description="Lactate/malate dehydrogenase C-terminal" evidence="10">
    <location>
        <begin position="192"/>
        <end position="311"/>
    </location>
</feature>
<feature type="compositionally biased region" description="Polar residues" evidence="7">
    <location>
        <begin position="1882"/>
        <end position="1895"/>
    </location>
</feature>
<dbReference type="NCBIfam" id="TIGR01772">
    <property type="entry name" value="MDH_euk_gproteo"/>
    <property type="match status" value="2"/>
</dbReference>
<dbReference type="InterPro" id="IPR001236">
    <property type="entry name" value="Lactate/malate_DH_N"/>
</dbReference>
<evidence type="ECO:0000256" key="3">
    <source>
        <dbReference type="ARBA" id="ARBA00012995"/>
    </source>
</evidence>
<feature type="compositionally biased region" description="Basic and acidic residues" evidence="7">
    <location>
        <begin position="502"/>
        <end position="521"/>
    </location>
</feature>
<dbReference type="Proteomes" id="UP001189429">
    <property type="component" value="Unassembled WGS sequence"/>
</dbReference>
<dbReference type="InterPro" id="IPR010097">
    <property type="entry name" value="Malate_DH_type1"/>
</dbReference>
<feature type="domain" description="Lactate/malate dehydrogenase N-terminal" evidence="9">
    <location>
        <begin position="39"/>
        <end position="190"/>
    </location>
</feature>
<feature type="transmembrane region" description="Helical" evidence="8">
    <location>
        <begin position="1834"/>
        <end position="1854"/>
    </location>
</feature>
<dbReference type="PANTHER" id="PTHR11540">
    <property type="entry name" value="MALATE AND LACTATE DEHYDROGENASE"/>
    <property type="match status" value="1"/>
</dbReference>
<feature type="compositionally biased region" description="Gly residues" evidence="7">
    <location>
        <begin position="526"/>
        <end position="547"/>
    </location>
</feature>
<proteinExistence type="inferred from homology"/>